<proteinExistence type="predicted"/>
<reference evidence="1 2" key="1">
    <citation type="submission" date="2017-04" db="EMBL/GenBank/DDBJ databases">
        <title>Unexpected and diverse lifestyles within the genus Limnohabitans.</title>
        <authorList>
            <person name="Kasalicky V."/>
            <person name="Mehrshad M."/>
            <person name="Andrei S.-A."/>
            <person name="Salcher M."/>
            <person name="Kratochvilova H."/>
            <person name="Simek K."/>
            <person name="Ghai R."/>
        </authorList>
    </citation>
    <scope>NUCLEOTIDE SEQUENCE [LARGE SCALE GENOMIC DNA]</scope>
    <source>
        <strain evidence="1 2">II-B4</strain>
    </source>
</reference>
<sequence length="146" mass="17017">MNDDQILAYFEALQMPEVTKSKALSTIAFYRDNQLIVDLKDCFLNQQKDADKNIRYDKLWLFSDNHWAEADISNGKIAGDLCSVSQKMARYDFSASDSNFADSNNESYLKLDCLLDDRLVARFQSFGINRKFLWDIFKKHIKPRVI</sequence>
<accession>A0A315EEG3</accession>
<dbReference type="EMBL" id="NESN01000001">
    <property type="protein sequence ID" value="PUE55529.1"/>
    <property type="molecule type" value="Genomic_DNA"/>
</dbReference>
<evidence type="ECO:0000313" key="2">
    <source>
        <dbReference type="Proteomes" id="UP000250790"/>
    </source>
</evidence>
<dbReference type="RefSeq" id="WP_108311519.1">
    <property type="nucleotide sequence ID" value="NZ_NESN01000001.1"/>
</dbReference>
<protein>
    <submittedName>
        <fullName evidence="1">Uncharacterized protein</fullName>
    </submittedName>
</protein>
<comment type="caution">
    <text evidence="1">The sequence shown here is derived from an EMBL/GenBank/DDBJ whole genome shotgun (WGS) entry which is preliminary data.</text>
</comment>
<name>A0A315EEG3_9BURK</name>
<evidence type="ECO:0000313" key="1">
    <source>
        <dbReference type="EMBL" id="PUE55529.1"/>
    </source>
</evidence>
<dbReference type="Proteomes" id="UP000250790">
    <property type="component" value="Unassembled WGS sequence"/>
</dbReference>
<dbReference type="AlphaFoldDB" id="A0A315EEG3"/>
<organism evidence="1 2">
    <name type="scientific">Limnohabitans parvus II-B4</name>
    <dbReference type="NCBI Taxonomy" id="1293052"/>
    <lineage>
        <taxon>Bacteria</taxon>
        <taxon>Pseudomonadati</taxon>
        <taxon>Pseudomonadota</taxon>
        <taxon>Betaproteobacteria</taxon>
        <taxon>Burkholderiales</taxon>
        <taxon>Comamonadaceae</taxon>
        <taxon>Limnohabitans</taxon>
    </lineage>
</organism>
<gene>
    <name evidence="1" type="ORF">B9Z37_02930</name>
</gene>
<keyword evidence="2" id="KW-1185">Reference proteome</keyword>